<feature type="transmembrane region" description="Helical" evidence="5">
    <location>
        <begin position="243"/>
        <end position="263"/>
    </location>
</feature>
<evidence type="ECO:0000256" key="5">
    <source>
        <dbReference type="SAM" id="Phobius"/>
    </source>
</evidence>
<feature type="transmembrane region" description="Helical" evidence="5">
    <location>
        <begin position="47"/>
        <end position="65"/>
    </location>
</feature>
<evidence type="ECO:0000256" key="1">
    <source>
        <dbReference type="ARBA" id="ARBA00004141"/>
    </source>
</evidence>
<feature type="transmembrane region" description="Helical" evidence="5">
    <location>
        <begin position="72"/>
        <end position="91"/>
    </location>
</feature>
<feature type="transmembrane region" description="Helical" evidence="5">
    <location>
        <begin position="184"/>
        <end position="204"/>
    </location>
</feature>
<evidence type="ECO:0008006" key="8">
    <source>
        <dbReference type="Google" id="ProtNLM"/>
    </source>
</evidence>
<organism evidence="6 7">
    <name type="scientific">Cyclocybe aegerita</name>
    <name type="common">Black poplar mushroom</name>
    <name type="synonym">Agrocybe aegerita</name>
    <dbReference type="NCBI Taxonomy" id="1973307"/>
    <lineage>
        <taxon>Eukaryota</taxon>
        <taxon>Fungi</taxon>
        <taxon>Dikarya</taxon>
        <taxon>Basidiomycota</taxon>
        <taxon>Agaricomycotina</taxon>
        <taxon>Agaricomycetes</taxon>
        <taxon>Agaricomycetidae</taxon>
        <taxon>Agaricales</taxon>
        <taxon>Agaricineae</taxon>
        <taxon>Bolbitiaceae</taxon>
        <taxon>Cyclocybe</taxon>
    </lineage>
</organism>
<evidence type="ECO:0000256" key="2">
    <source>
        <dbReference type="ARBA" id="ARBA00022692"/>
    </source>
</evidence>
<feature type="transmembrane region" description="Helical" evidence="5">
    <location>
        <begin position="289"/>
        <end position="312"/>
    </location>
</feature>
<keyword evidence="7" id="KW-1185">Reference proteome</keyword>
<name>A0A8S0W5G1_CYCAE</name>
<dbReference type="InterPro" id="IPR007568">
    <property type="entry name" value="RTA1"/>
</dbReference>
<comment type="caution">
    <text evidence="6">The sequence shown here is derived from an EMBL/GenBank/DDBJ whole genome shotgun (WGS) entry which is preliminary data.</text>
</comment>
<keyword evidence="4 5" id="KW-0472">Membrane</keyword>
<dbReference type="Pfam" id="PF04479">
    <property type="entry name" value="RTA1"/>
    <property type="match status" value="1"/>
</dbReference>
<dbReference type="AlphaFoldDB" id="A0A8S0W5G1"/>
<accession>A0A8S0W5G1</accession>
<sequence>MTLGNPHNSPTLFMSIKAHPAPTMADNGSHTLSIEEDSPYGYVPTRYVTILFLALFGVSTALHFVQTIRYRMWWLFPTVGLCCILELLGWAGRLWSTFSPTNEEAFQIQIIGTILGPTPLLAATFVISERIIERLGTSYSRLTPKWYTILFISCDVTSLVIQGVGGGIAASAATPDGAHTGARIMLGGIILQLIVIVVYSICAVEFMTRYFLRKPVPSRLPEGNSSSASSQVTLSHGILTKRLNLMCIALGFSTVVLFIRAIYRTIELADGWNGRIIETEVYFNVLDGAMVVLAIYVLNIAHPGVLLAAPAVEEKYGA</sequence>
<keyword evidence="3 5" id="KW-1133">Transmembrane helix</keyword>
<dbReference type="Proteomes" id="UP000467700">
    <property type="component" value="Unassembled WGS sequence"/>
</dbReference>
<keyword evidence="2 5" id="KW-0812">Transmembrane</keyword>
<dbReference type="GO" id="GO:0000324">
    <property type="term" value="C:fungal-type vacuole"/>
    <property type="evidence" value="ECO:0007669"/>
    <property type="project" value="TreeGrafter"/>
</dbReference>
<feature type="transmembrane region" description="Helical" evidence="5">
    <location>
        <begin position="147"/>
        <end position="172"/>
    </location>
</feature>
<gene>
    <name evidence="6" type="ORF">AAE3_LOCUS13528</name>
</gene>
<dbReference type="PANTHER" id="PTHR31465">
    <property type="entry name" value="PROTEIN RTA1-RELATED"/>
    <property type="match status" value="1"/>
</dbReference>
<evidence type="ECO:0000256" key="3">
    <source>
        <dbReference type="ARBA" id="ARBA00022989"/>
    </source>
</evidence>
<proteinExistence type="predicted"/>
<evidence type="ECO:0000256" key="4">
    <source>
        <dbReference type="ARBA" id="ARBA00023136"/>
    </source>
</evidence>
<evidence type="ECO:0000313" key="6">
    <source>
        <dbReference type="EMBL" id="CAA7271286.1"/>
    </source>
</evidence>
<dbReference type="GO" id="GO:0005886">
    <property type="term" value="C:plasma membrane"/>
    <property type="evidence" value="ECO:0007669"/>
    <property type="project" value="TreeGrafter"/>
</dbReference>
<dbReference type="EMBL" id="CACVBS010000104">
    <property type="protein sequence ID" value="CAA7271286.1"/>
    <property type="molecule type" value="Genomic_DNA"/>
</dbReference>
<protein>
    <recommendedName>
        <fullName evidence="8">RTA1-domain-containing protein</fullName>
    </recommendedName>
</protein>
<dbReference type="OrthoDB" id="3358017at2759"/>
<comment type="subcellular location">
    <subcellularLocation>
        <location evidence="1">Membrane</location>
        <topology evidence="1">Multi-pass membrane protein</topology>
    </subcellularLocation>
</comment>
<feature type="transmembrane region" description="Helical" evidence="5">
    <location>
        <begin position="106"/>
        <end position="127"/>
    </location>
</feature>
<evidence type="ECO:0000313" key="7">
    <source>
        <dbReference type="Proteomes" id="UP000467700"/>
    </source>
</evidence>
<dbReference type="PANTHER" id="PTHR31465:SF9">
    <property type="entry name" value="SPHINGOID LONG-CHAIN BASE TRANSPORTER RSB1"/>
    <property type="match status" value="1"/>
</dbReference>
<reference evidence="6 7" key="1">
    <citation type="submission" date="2020-01" db="EMBL/GenBank/DDBJ databases">
        <authorList>
            <person name="Gupta K D."/>
        </authorList>
    </citation>
    <scope>NUCLEOTIDE SEQUENCE [LARGE SCALE GENOMIC DNA]</scope>
</reference>